<gene>
    <name evidence="1" type="ORF">XA68_12031</name>
</gene>
<comment type="caution">
    <text evidence="1">The sequence shown here is derived from an EMBL/GenBank/DDBJ whole genome shotgun (WGS) entry which is preliminary data.</text>
</comment>
<organism evidence="1 2">
    <name type="scientific">Ophiocordyceps unilateralis</name>
    <name type="common">Zombie-ant fungus</name>
    <name type="synonym">Torrubia unilateralis</name>
    <dbReference type="NCBI Taxonomy" id="268505"/>
    <lineage>
        <taxon>Eukaryota</taxon>
        <taxon>Fungi</taxon>
        <taxon>Dikarya</taxon>
        <taxon>Ascomycota</taxon>
        <taxon>Pezizomycotina</taxon>
        <taxon>Sordariomycetes</taxon>
        <taxon>Hypocreomycetidae</taxon>
        <taxon>Hypocreales</taxon>
        <taxon>Ophiocordycipitaceae</taxon>
        <taxon>Ophiocordyceps</taxon>
    </lineage>
</organism>
<protein>
    <submittedName>
        <fullName evidence="1">Uncharacterized protein</fullName>
    </submittedName>
</protein>
<sequence>MLGRENASRAGTGTALLARVGAAAVEATASYLRDTYECSSLYIQVPPWTTAAGTVDSSAGRAVGWWLGVWDCPGASADGHTSPRL</sequence>
<name>A0A2A9PE54_OPHUN</name>
<evidence type="ECO:0000313" key="2">
    <source>
        <dbReference type="Proteomes" id="UP000037136"/>
    </source>
</evidence>
<evidence type="ECO:0000313" key="1">
    <source>
        <dbReference type="EMBL" id="PFH59679.1"/>
    </source>
</evidence>
<dbReference type="Proteomes" id="UP000037136">
    <property type="component" value="Unassembled WGS sequence"/>
</dbReference>
<accession>A0A2A9PE54</accession>
<reference evidence="1 2" key="1">
    <citation type="journal article" date="2015" name="BMC Genomics">
        <title>Gene expression during zombie ant biting behavior reflects the complexity underlying fungal parasitic behavioral manipulation.</title>
        <authorList>
            <person name="de Bekker C."/>
            <person name="Ohm R.A."/>
            <person name="Loreto R.G."/>
            <person name="Sebastian A."/>
            <person name="Albert I."/>
            <person name="Merrow M."/>
            <person name="Brachmann A."/>
            <person name="Hughes D.P."/>
        </authorList>
    </citation>
    <scope>NUCLEOTIDE SEQUENCE [LARGE SCALE GENOMIC DNA]</scope>
    <source>
        <strain evidence="1 2">SC16a</strain>
    </source>
</reference>
<dbReference type="AlphaFoldDB" id="A0A2A9PE54"/>
<keyword evidence="2" id="KW-1185">Reference proteome</keyword>
<dbReference type="EMBL" id="LAZP02000181">
    <property type="protein sequence ID" value="PFH59679.1"/>
    <property type="molecule type" value="Genomic_DNA"/>
</dbReference>
<proteinExistence type="predicted"/>
<reference evidence="1 2" key="2">
    <citation type="journal article" date="2017" name="Sci. Rep.">
        <title>Ant-infecting Ophiocordyceps genomes reveal a high diversity of potential behavioral manipulation genes and a possible major role for enterotoxins.</title>
        <authorList>
            <person name="de Bekker C."/>
            <person name="Ohm R.A."/>
            <person name="Evans H.C."/>
            <person name="Brachmann A."/>
            <person name="Hughes D.P."/>
        </authorList>
    </citation>
    <scope>NUCLEOTIDE SEQUENCE [LARGE SCALE GENOMIC DNA]</scope>
    <source>
        <strain evidence="1 2">SC16a</strain>
    </source>
</reference>